<evidence type="ECO:0000313" key="2">
    <source>
        <dbReference type="Proteomes" id="UP000298030"/>
    </source>
</evidence>
<dbReference type="Proteomes" id="UP000298030">
    <property type="component" value="Unassembled WGS sequence"/>
</dbReference>
<gene>
    <name evidence="1" type="ORF">FA13DRAFT_1717920</name>
</gene>
<reference evidence="1 2" key="1">
    <citation type="journal article" date="2019" name="Nat. Ecol. Evol.">
        <title>Megaphylogeny resolves global patterns of mushroom evolution.</title>
        <authorList>
            <person name="Varga T."/>
            <person name="Krizsan K."/>
            <person name="Foldi C."/>
            <person name="Dima B."/>
            <person name="Sanchez-Garcia M."/>
            <person name="Sanchez-Ramirez S."/>
            <person name="Szollosi G.J."/>
            <person name="Szarkandi J.G."/>
            <person name="Papp V."/>
            <person name="Albert L."/>
            <person name="Andreopoulos W."/>
            <person name="Angelini C."/>
            <person name="Antonin V."/>
            <person name="Barry K.W."/>
            <person name="Bougher N.L."/>
            <person name="Buchanan P."/>
            <person name="Buyck B."/>
            <person name="Bense V."/>
            <person name="Catcheside P."/>
            <person name="Chovatia M."/>
            <person name="Cooper J."/>
            <person name="Damon W."/>
            <person name="Desjardin D."/>
            <person name="Finy P."/>
            <person name="Geml J."/>
            <person name="Haridas S."/>
            <person name="Hughes K."/>
            <person name="Justo A."/>
            <person name="Karasinski D."/>
            <person name="Kautmanova I."/>
            <person name="Kiss B."/>
            <person name="Kocsube S."/>
            <person name="Kotiranta H."/>
            <person name="LaButti K.M."/>
            <person name="Lechner B.E."/>
            <person name="Liimatainen K."/>
            <person name="Lipzen A."/>
            <person name="Lukacs Z."/>
            <person name="Mihaltcheva S."/>
            <person name="Morgado L.N."/>
            <person name="Niskanen T."/>
            <person name="Noordeloos M.E."/>
            <person name="Ohm R.A."/>
            <person name="Ortiz-Santana B."/>
            <person name="Ovrebo C."/>
            <person name="Racz N."/>
            <person name="Riley R."/>
            <person name="Savchenko A."/>
            <person name="Shiryaev A."/>
            <person name="Soop K."/>
            <person name="Spirin V."/>
            <person name="Szebenyi C."/>
            <person name="Tomsovsky M."/>
            <person name="Tulloss R.E."/>
            <person name="Uehling J."/>
            <person name="Grigoriev I.V."/>
            <person name="Vagvolgyi C."/>
            <person name="Papp T."/>
            <person name="Martin F.M."/>
            <person name="Miettinen O."/>
            <person name="Hibbett D.S."/>
            <person name="Nagy L.G."/>
        </authorList>
    </citation>
    <scope>NUCLEOTIDE SEQUENCE [LARGE SCALE GENOMIC DNA]</scope>
    <source>
        <strain evidence="1 2">FP101781</strain>
    </source>
</reference>
<accession>A0A4Y7SF78</accession>
<organism evidence="1 2">
    <name type="scientific">Coprinellus micaceus</name>
    <name type="common">Glistening ink-cap mushroom</name>
    <name type="synonym">Coprinus micaceus</name>
    <dbReference type="NCBI Taxonomy" id="71717"/>
    <lineage>
        <taxon>Eukaryota</taxon>
        <taxon>Fungi</taxon>
        <taxon>Dikarya</taxon>
        <taxon>Basidiomycota</taxon>
        <taxon>Agaricomycotina</taxon>
        <taxon>Agaricomycetes</taxon>
        <taxon>Agaricomycetidae</taxon>
        <taxon>Agaricales</taxon>
        <taxon>Agaricineae</taxon>
        <taxon>Psathyrellaceae</taxon>
        <taxon>Coprinellus</taxon>
    </lineage>
</organism>
<evidence type="ECO:0000313" key="1">
    <source>
        <dbReference type="EMBL" id="TEB20261.1"/>
    </source>
</evidence>
<dbReference type="AlphaFoldDB" id="A0A4Y7SF78"/>
<sequence length="234" mass="25620">MTCMESLGTQSTGAWGNFRLRSANRRSVWEQRNELANPVRMGRPLKAATRGVEVWANMGREAAMGSRGAIGIGRCRRPLFSTTTYFSDPLHSIEHQDLATHEWWSAERTADSSRPDPCLSGGEVEILKSLSDPIGTCLSSREPTTFKVPLNLPASPYRGGELGLAHQPTGADRTMGDGGYEGNEREYAEYMGRGASMRASKQALYDHMIKLATLRSRLSITNSPNPTLTSDAIA</sequence>
<protein>
    <submittedName>
        <fullName evidence="1">Uncharacterized protein</fullName>
    </submittedName>
</protein>
<keyword evidence="2" id="KW-1185">Reference proteome</keyword>
<comment type="caution">
    <text evidence="1">The sequence shown here is derived from an EMBL/GenBank/DDBJ whole genome shotgun (WGS) entry which is preliminary data.</text>
</comment>
<proteinExistence type="predicted"/>
<dbReference type="EMBL" id="QPFP01000146">
    <property type="protein sequence ID" value="TEB20261.1"/>
    <property type="molecule type" value="Genomic_DNA"/>
</dbReference>
<name>A0A4Y7SF78_COPMI</name>